<keyword evidence="1" id="KW-0732">Signal</keyword>
<keyword evidence="4" id="KW-1185">Reference proteome</keyword>
<evidence type="ECO:0000259" key="2">
    <source>
        <dbReference type="Pfam" id="PF05433"/>
    </source>
</evidence>
<gene>
    <name evidence="3" type="ORF">VA613_14585</name>
</gene>
<evidence type="ECO:0000313" key="3">
    <source>
        <dbReference type="EMBL" id="WRS39212.1"/>
    </source>
</evidence>
<dbReference type="InterPro" id="IPR008816">
    <property type="entry name" value="Gly_zipper_2TM_dom"/>
</dbReference>
<protein>
    <submittedName>
        <fullName evidence="3">Glycine zipper 2TM domain-containing protein</fullName>
    </submittedName>
</protein>
<organism evidence="3 4">
    <name type="scientific">Thiobacillus sedimenti</name>
    <dbReference type="NCBI Taxonomy" id="3110231"/>
    <lineage>
        <taxon>Bacteria</taxon>
        <taxon>Pseudomonadati</taxon>
        <taxon>Pseudomonadota</taxon>
        <taxon>Betaproteobacteria</taxon>
        <taxon>Nitrosomonadales</taxon>
        <taxon>Thiobacillaceae</taxon>
        <taxon>Thiobacillus</taxon>
    </lineage>
</organism>
<name>A0ABZ1CIH9_9PROT</name>
<accession>A0ABZ1CIH9</accession>
<feature type="chain" id="PRO_5045584931" evidence="1">
    <location>
        <begin position="21"/>
        <end position="187"/>
    </location>
</feature>
<dbReference type="RefSeq" id="WP_324779745.1">
    <property type="nucleotide sequence ID" value="NZ_CP141769.1"/>
</dbReference>
<evidence type="ECO:0000256" key="1">
    <source>
        <dbReference type="SAM" id="SignalP"/>
    </source>
</evidence>
<dbReference type="Pfam" id="PF05433">
    <property type="entry name" value="Rick_17kDa_Anti"/>
    <property type="match status" value="1"/>
</dbReference>
<sequence length="187" mass="19775">MKSGFTLTLAALVASAPVWADPPPHAPAWGHYKNHRAPHRPRDARPFAGRSGALYVRDYGVYAGRCDRDAIGTVIGGVTGAVIGSQVADREDRAVGMVVGSVIGAVVGHAIGDSIDARDRACMGQTLELGRPGVPVAWRHDGDAYRFTPRGDAGGGCRHASLAVDGRRPRDVLACPAGRGEWRFRDS</sequence>
<dbReference type="EMBL" id="CP141769">
    <property type="protein sequence ID" value="WRS39212.1"/>
    <property type="molecule type" value="Genomic_DNA"/>
</dbReference>
<feature type="signal peptide" evidence="1">
    <location>
        <begin position="1"/>
        <end position="20"/>
    </location>
</feature>
<reference evidence="3 4" key="1">
    <citation type="submission" date="2023-12" db="EMBL/GenBank/DDBJ databases">
        <title>Thiobacillus sedimentum sp. nov., a chemolithoautotrophic sulfur-oxidizing bacterium isolated from freshwater sediment.</title>
        <authorList>
            <person name="Luo J."/>
            <person name="Dai C."/>
        </authorList>
    </citation>
    <scope>NUCLEOTIDE SEQUENCE [LARGE SCALE GENOMIC DNA]</scope>
    <source>
        <strain evidence="3 4">SCUT-2</strain>
    </source>
</reference>
<evidence type="ECO:0000313" key="4">
    <source>
        <dbReference type="Proteomes" id="UP001334732"/>
    </source>
</evidence>
<dbReference type="Proteomes" id="UP001334732">
    <property type="component" value="Chromosome"/>
</dbReference>
<proteinExistence type="predicted"/>
<feature type="domain" description="Glycine zipper 2TM" evidence="2">
    <location>
        <begin position="71"/>
        <end position="112"/>
    </location>
</feature>